<evidence type="ECO:0000256" key="2">
    <source>
        <dbReference type="SAM" id="SignalP"/>
    </source>
</evidence>
<evidence type="ECO:0000256" key="1">
    <source>
        <dbReference type="SAM" id="MobiDB-lite"/>
    </source>
</evidence>
<feature type="region of interest" description="Disordered" evidence="1">
    <location>
        <begin position="17"/>
        <end position="63"/>
    </location>
</feature>
<feature type="chain" id="PRO_5039550490" description="Lipoprotein" evidence="2">
    <location>
        <begin position="20"/>
        <end position="198"/>
    </location>
</feature>
<keyword evidence="4" id="KW-1185">Reference proteome</keyword>
<feature type="compositionally biased region" description="Acidic residues" evidence="1">
    <location>
        <begin position="26"/>
        <end position="36"/>
    </location>
</feature>
<protein>
    <recommendedName>
        <fullName evidence="5">Lipoprotein</fullName>
    </recommendedName>
</protein>
<evidence type="ECO:0008006" key="5">
    <source>
        <dbReference type="Google" id="ProtNLM"/>
    </source>
</evidence>
<evidence type="ECO:0000313" key="3">
    <source>
        <dbReference type="EMBL" id="CCG46687.1"/>
    </source>
</evidence>
<feature type="signal peptide" evidence="2">
    <location>
        <begin position="1"/>
        <end position="19"/>
    </location>
</feature>
<keyword evidence="2" id="KW-0732">Signal</keyword>
<dbReference type="EMBL" id="HE717023">
    <property type="protein sequence ID" value="CCG46687.1"/>
    <property type="molecule type" value="Genomic_DNA"/>
</dbReference>
<gene>
    <name evidence="3" type="ordered locus">HBHAL_4346</name>
</gene>
<dbReference type="HOGENOM" id="CLU_1376478_0_0_9"/>
<dbReference type="PATRIC" id="fig|866895.3.peg.3384"/>
<evidence type="ECO:0000313" key="4">
    <source>
        <dbReference type="Proteomes" id="UP000007397"/>
    </source>
</evidence>
<dbReference type="KEGG" id="hhd:HBHAL_4346"/>
<reference evidence="3 4" key="1">
    <citation type="journal article" date="2013" name="Environ. Microbiol.">
        <title>Chloride and organic osmolytes: a hybrid strategy to cope with elevated salinities by the moderately halophilic, chloride-dependent bacterium Halobacillus halophilus.</title>
        <authorList>
            <person name="Saum S.H."/>
            <person name="Pfeiffer F."/>
            <person name="Palm P."/>
            <person name="Rampp M."/>
            <person name="Schuster S.C."/>
            <person name="Muller V."/>
            <person name="Oesterhelt D."/>
        </authorList>
    </citation>
    <scope>NUCLEOTIDE SEQUENCE [LARGE SCALE GENOMIC DNA]</scope>
    <source>
        <strain evidence="4">ATCC 35676 / DSM 2266 / JCM 20832 / KCTC 3685 / LMG 17431 / NBRC 102448 / NCIMB 2269</strain>
    </source>
</reference>
<proteinExistence type="predicted"/>
<dbReference type="RefSeq" id="WP_014644575.1">
    <property type="nucleotide sequence ID" value="NC_017668.1"/>
</dbReference>
<dbReference type="AlphaFoldDB" id="I0JRB7"/>
<dbReference type="eggNOG" id="ENOG50343E7">
    <property type="taxonomic scope" value="Bacteria"/>
</dbReference>
<dbReference type="Proteomes" id="UP000007397">
    <property type="component" value="Chromosome"/>
</dbReference>
<sequence>MKVCLLATIFLLAAGCSVSESSSTESSEEETQSDAIEENKDSSNASEEENNENANSDEGMEGEETVRTYLKNELTGPDKELKQALSESNDAVLDYVNEHYKSLFTEDNFETFINKYYVMVWLPYAYDVGYELEPIDIQTEKVEDIENDAYHFEVEVQYSKDGEVGTANVTGRINTNDQGKITVIRFKDNRLEDKLRDN</sequence>
<name>I0JRB7_HALH3</name>
<accession>I0JRB7</accession>
<dbReference type="PROSITE" id="PS51257">
    <property type="entry name" value="PROKAR_LIPOPROTEIN"/>
    <property type="match status" value="1"/>
</dbReference>
<organism evidence="3 4">
    <name type="scientific">Halobacillus halophilus (strain ATCC 35676 / DSM 2266 / JCM 20832 / KCTC 3685 / LMG 17431 / NBRC 102448 / NCIMB 2269)</name>
    <name type="common">Sporosarcina halophila</name>
    <dbReference type="NCBI Taxonomy" id="866895"/>
    <lineage>
        <taxon>Bacteria</taxon>
        <taxon>Bacillati</taxon>
        <taxon>Bacillota</taxon>
        <taxon>Bacilli</taxon>
        <taxon>Bacillales</taxon>
        <taxon>Bacillaceae</taxon>
        <taxon>Halobacillus</taxon>
    </lineage>
</organism>